<name>A0ABR2TDA2_9ROSI</name>
<dbReference type="InterPro" id="IPR039461">
    <property type="entry name" value="Peptidase_M49"/>
</dbReference>
<evidence type="ECO:0000313" key="3">
    <source>
        <dbReference type="EMBL" id="KAK9035471.1"/>
    </source>
</evidence>
<sequence>MNKLGTNARPRTKEFMEALAVDVQVWYNNPVITEWLKEHADVSQLNNLKWMYYLINKCPWSRLDENEAFLTIADSTVKLLPEATKPITEWQGSTCDLYSIPYSQEYHSFLTSASDLLHKAGVEVYRMLVQHGIELIFAILNVNYAPLDEIVHATLYELKTWIEYDNEIEKHQVLDLMLLREFVDPSLVEIKRDYEKEATNVVYGTVRKCFELKSRNEVMQYAKRTSLGSNQNGARQSMEGH</sequence>
<keyword evidence="2" id="KW-0378">Hydrolase</keyword>
<dbReference type="PANTHER" id="PTHR23422">
    <property type="entry name" value="DIPEPTIDYL PEPTIDASE III-RELATED"/>
    <property type="match status" value="1"/>
</dbReference>
<gene>
    <name evidence="3" type="ORF">V6N11_077511</name>
</gene>
<dbReference type="EMBL" id="JBBPBN010000006">
    <property type="protein sequence ID" value="KAK9035471.1"/>
    <property type="molecule type" value="Genomic_DNA"/>
</dbReference>
<evidence type="ECO:0000313" key="4">
    <source>
        <dbReference type="Proteomes" id="UP001396334"/>
    </source>
</evidence>
<evidence type="ECO:0000256" key="1">
    <source>
        <dbReference type="ARBA" id="ARBA00022723"/>
    </source>
</evidence>
<protein>
    <submittedName>
        <fullName evidence="3">Uncharacterized protein</fullName>
    </submittedName>
</protein>
<dbReference type="PANTHER" id="PTHR23422:SF9">
    <property type="entry name" value="ZN-DEPENDENT HYDROLASE"/>
    <property type="match status" value="1"/>
</dbReference>
<reference evidence="3 4" key="1">
    <citation type="journal article" date="2024" name="G3 (Bethesda)">
        <title>Genome assembly of Hibiscus sabdariffa L. provides insights into metabolisms of medicinal natural products.</title>
        <authorList>
            <person name="Kim T."/>
        </authorList>
    </citation>
    <scope>NUCLEOTIDE SEQUENCE [LARGE SCALE GENOMIC DNA]</scope>
    <source>
        <strain evidence="3">TK-2024</strain>
        <tissue evidence="3">Old leaves</tissue>
    </source>
</reference>
<accession>A0ABR2TDA2</accession>
<dbReference type="Proteomes" id="UP001396334">
    <property type="component" value="Unassembled WGS sequence"/>
</dbReference>
<organism evidence="3 4">
    <name type="scientific">Hibiscus sabdariffa</name>
    <name type="common">roselle</name>
    <dbReference type="NCBI Taxonomy" id="183260"/>
    <lineage>
        <taxon>Eukaryota</taxon>
        <taxon>Viridiplantae</taxon>
        <taxon>Streptophyta</taxon>
        <taxon>Embryophyta</taxon>
        <taxon>Tracheophyta</taxon>
        <taxon>Spermatophyta</taxon>
        <taxon>Magnoliopsida</taxon>
        <taxon>eudicotyledons</taxon>
        <taxon>Gunneridae</taxon>
        <taxon>Pentapetalae</taxon>
        <taxon>rosids</taxon>
        <taxon>malvids</taxon>
        <taxon>Malvales</taxon>
        <taxon>Malvaceae</taxon>
        <taxon>Malvoideae</taxon>
        <taxon>Hibiscus</taxon>
    </lineage>
</organism>
<proteinExistence type="predicted"/>
<keyword evidence="4" id="KW-1185">Reference proteome</keyword>
<comment type="caution">
    <text evidence="3">The sequence shown here is derived from an EMBL/GenBank/DDBJ whole genome shotgun (WGS) entry which is preliminary data.</text>
</comment>
<evidence type="ECO:0000256" key="2">
    <source>
        <dbReference type="ARBA" id="ARBA00022801"/>
    </source>
</evidence>
<keyword evidence="1" id="KW-0479">Metal-binding</keyword>